<dbReference type="GO" id="GO:0055085">
    <property type="term" value="P:transmembrane transport"/>
    <property type="evidence" value="ECO:0007669"/>
    <property type="project" value="UniProtKB-ARBA"/>
</dbReference>
<comment type="subcellular location">
    <subcellularLocation>
        <location evidence="1">Cell envelope</location>
    </subcellularLocation>
</comment>
<evidence type="ECO:0000256" key="1">
    <source>
        <dbReference type="ARBA" id="ARBA00004196"/>
    </source>
</evidence>
<dbReference type="AlphaFoldDB" id="A0A1K1X403"/>
<name>A0A1K1X403_9GAMM</name>
<dbReference type="GO" id="GO:0030313">
    <property type="term" value="C:cell envelope"/>
    <property type="evidence" value="ECO:0007669"/>
    <property type="project" value="UniProtKB-SubCell"/>
</dbReference>
<dbReference type="InterPro" id="IPR025997">
    <property type="entry name" value="SBP_2_dom"/>
</dbReference>
<dbReference type="InterPro" id="IPR028082">
    <property type="entry name" value="Peripla_BP_I"/>
</dbReference>
<evidence type="ECO:0000313" key="7">
    <source>
        <dbReference type="Proteomes" id="UP000182350"/>
    </source>
</evidence>
<feature type="domain" description="Periplasmic binding protein" evidence="5">
    <location>
        <begin position="24"/>
        <end position="276"/>
    </location>
</feature>
<gene>
    <name evidence="6" type="ORF">SAMN02745752_01678</name>
</gene>
<keyword evidence="7" id="KW-1185">Reference proteome</keyword>
<comment type="similarity">
    <text evidence="2">Belongs to the bacterial solute-binding protein 2 family.</text>
</comment>
<proteinExistence type="inferred from homology"/>
<dbReference type="STRING" id="1122209.SAMN02745752_01678"/>
<dbReference type="PANTHER" id="PTHR46847">
    <property type="entry name" value="D-ALLOSE-BINDING PERIPLASMIC PROTEIN-RELATED"/>
    <property type="match status" value="1"/>
</dbReference>
<dbReference type="PANTHER" id="PTHR46847:SF1">
    <property type="entry name" value="D-ALLOSE-BINDING PERIPLASMIC PROTEIN-RELATED"/>
    <property type="match status" value="1"/>
</dbReference>
<dbReference type="Pfam" id="PF13407">
    <property type="entry name" value="Peripla_BP_4"/>
    <property type="match status" value="1"/>
</dbReference>
<dbReference type="SUPFAM" id="SSF53822">
    <property type="entry name" value="Periplasmic binding protein-like I"/>
    <property type="match status" value="1"/>
</dbReference>
<accession>A0A1K1X403</accession>
<dbReference type="RefSeq" id="WP_072325909.1">
    <property type="nucleotide sequence ID" value="NZ_FPJW01000005.1"/>
</dbReference>
<evidence type="ECO:0000259" key="5">
    <source>
        <dbReference type="Pfam" id="PF13407"/>
    </source>
</evidence>
<protein>
    <submittedName>
        <fullName evidence="6">Ribose transport system substrate-binding protein</fullName>
    </submittedName>
</protein>
<organism evidence="6 7">
    <name type="scientific">Marinospirillum alkaliphilum DSM 21637</name>
    <dbReference type="NCBI Taxonomy" id="1122209"/>
    <lineage>
        <taxon>Bacteria</taxon>
        <taxon>Pseudomonadati</taxon>
        <taxon>Pseudomonadota</taxon>
        <taxon>Gammaproteobacteria</taxon>
        <taxon>Oceanospirillales</taxon>
        <taxon>Oceanospirillaceae</taxon>
        <taxon>Marinospirillum</taxon>
    </lineage>
</organism>
<sequence>MKRLLLLLCLLLWLPLQAAETWLVGFAQDTLANDWRKAQVRDVQEALAKHPNIRFVVTDAQGETALQARHIEDLLLQGVDVLITSPRDQVALAPVIRRVHEAGVPVILLSRGIEGDSFTSFVYHDNQALARQAAEYLVEQLQGQGHILMLEGIPGASTTVDRREGFLAVTREHPGIRVTQRTANFLRADAIMAVDQLLLDGQRFDAIYAQSDSMAAGARLALQRHGIDLGSVPLVGIDFIREAQAAIRAGHQSMSFTFPTGGREGAALVLQLLAGEPVPRYVLIPSEAVTINNVELMEPIF</sequence>
<reference evidence="6 7" key="1">
    <citation type="submission" date="2016-11" db="EMBL/GenBank/DDBJ databases">
        <authorList>
            <person name="Jaros S."/>
            <person name="Januszkiewicz K."/>
            <person name="Wedrychowicz H."/>
        </authorList>
    </citation>
    <scope>NUCLEOTIDE SEQUENCE [LARGE SCALE GENOMIC DNA]</scope>
    <source>
        <strain evidence="6 7">DSM 21637</strain>
    </source>
</reference>
<keyword evidence="3 4" id="KW-0732">Signal</keyword>
<evidence type="ECO:0000256" key="3">
    <source>
        <dbReference type="ARBA" id="ARBA00022729"/>
    </source>
</evidence>
<feature type="signal peptide" evidence="4">
    <location>
        <begin position="1"/>
        <end position="18"/>
    </location>
</feature>
<evidence type="ECO:0000256" key="4">
    <source>
        <dbReference type="SAM" id="SignalP"/>
    </source>
</evidence>
<dbReference type="Proteomes" id="UP000182350">
    <property type="component" value="Unassembled WGS sequence"/>
</dbReference>
<feature type="chain" id="PRO_5012679077" evidence="4">
    <location>
        <begin position="19"/>
        <end position="301"/>
    </location>
</feature>
<evidence type="ECO:0000313" key="6">
    <source>
        <dbReference type="EMBL" id="SFX43884.1"/>
    </source>
</evidence>
<evidence type="ECO:0000256" key="2">
    <source>
        <dbReference type="ARBA" id="ARBA00007639"/>
    </source>
</evidence>
<dbReference type="CDD" id="cd06308">
    <property type="entry name" value="PBP1_sensor_kinase-like"/>
    <property type="match status" value="1"/>
</dbReference>
<dbReference type="GO" id="GO:0030246">
    <property type="term" value="F:carbohydrate binding"/>
    <property type="evidence" value="ECO:0007669"/>
    <property type="project" value="UniProtKB-ARBA"/>
</dbReference>
<dbReference type="Gene3D" id="3.40.50.2300">
    <property type="match status" value="2"/>
</dbReference>
<dbReference type="EMBL" id="FPJW01000005">
    <property type="protein sequence ID" value="SFX43884.1"/>
    <property type="molecule type" value="Genomic_DNA"/>
</dbReference>
<dbReference type="OrthoDB" id="9805127at2"/>